<feature type="region of interest" description="Disordered" evidence="1">
    <location>
        <begin position="141"/>
        <end position="211"/>
    </location>
</feature>
<evidence type="ECO:0000256" key="1">
    <source>
        <dbReference type="SAM" id="MobiDB-lite"/>
    </source>
</evidence>
<sequence length="211" mass="24041">MFDLTTAATVIQHAWRAYSFRRGRLDNIRKKYADTIRELERDDKFYVSFIGPRPIILHSETDVQEDKIRKDAYIMASEAKMAEIEMKKAENKLLTESQDGKEIDAMFPDTSLKYKREDGVSISELKKSLDHIELCSHGSSVPISGVKKQPLSKHREHEMSMGKQSSIEKSKVNEDIIQDDDPFDTTLDLSSSQLPKSSGLAPEIVLSTYQK</sequence>
<keyword evidence="3" id="KW-1185">Reference proteome</keyword>
<evidence type="ECO:0000313" key="3">
    <source>
        <dbReference type="Proteomes" id="UP001057375"/>
    </source>
</evidence>
<comment type="caution">
    <text evidence="2">The sequence shown here is derived from an EMBL/GenBank/DDBJ whole genome shotgun (WGS) entry which is preliminary data.</text>
</comment>
<organism evidence="2 3">
    <name type="scientific">Aduncisulcus paluster</name>
    <dbReference type="NCBI Taxonomy" id="2918883"/>
    <lineage>
        <taxon>Eukaryota</taxon>
        <taxon>Metamonada</taxon>
        <taxon>Carpediemonas-like organisms</taxon>
        <taxon>Aduncisulcus</taxon>
    </lineage>
</organism>
<protein>
    <submittedName>
        <fullName evidence="2">Uncharacterized protein</fullName>
    </submittedName>
</protein>
<dbReference type="EMBL" id="BQXS01010935">
    <property type="protein sequence ID" value="GKT35169.1"/>
    <property type="molecule type" value="Genomic_DNA"/>
</dbReference>
<accession>A0ABQ5KUR1</accession>
<proteinExistence type="predicted"/>
<reference evidence="2" key="1">
    <citation type="submission" date="2022-03" db="EMBL/GenBank/DDBJ databases">
        <title>Draft genome sequence of Aduncisulcus paluster, a free-living microaerophilic Fornicata.</title>
        <authorList>
            <person name="Yuyama I."/>
            <person name="Kume K."/>
            <person name="Tamura T."/>
            <person name="Inagaki Y."/>
            <person name="Hashimoto T."/>
        </authorList>
    </citation>
    <scope>NUCLEOTIDE SEQUENCE</scope>
    <source>
        <strain evidence="2">NY0171</strain>
    </source>
</reference>
<name>A0ABQ5KUR1_9EUKA</name>
<feature type="compositionally biased region" description="Polar residues" evidence="1">
    <location>
        <begin position="187"/>
        <end position="196"/>
    </location>
</feature>
<dbReference type="Proteomes" id="UP001057375">
    <property type="component" value="Unassembled WGS sequence"/>
</dbReference>
<gene>
    <name evidence="2" type="ORF">ADUPG1_008383</name>
</gene>
<evidence type="ECO:0000313" key="2">
    <source>
        <dbReference type="EMBL" id="GKT35169.1"/>
    </source>
</evidence>
<feature type="compositionally biased region" description="Basic and acidic residues" evidence="1">
    <location>
        <begin position="153"/>
        <end position="174"/>
    </location>
</feature>